<dbReference type="InterPro" id="IPR009959">
    <property type="entry name" value="Cyclase_SnoaL-like"/>
</dbReference>
<evidence type="ECO:0000313" key="1">
    <source>
        <dbReference type="EMBL" id="MDQ1096647.1"/>
    </source>
</evidence>
<dbReference type="PANTHER" id="PTHR38436">
    <property type="entry name" value="POLYKETIDE CYCLASE SNOAL-LIKE DOMAIN"/>
    <property type="match status" value="1"/>
</dbReference>
<dbReference type="SUPFAM" id="SSF54427">
    <property type="entry name" value="NTF2-like"/>
    <property type="match status" value="1"/>
</dbReference>
<dbReference type="Proteomes" id="UP001225072">
    <property type="component" value="Unassembled WGS sequence"/>
</dbReference>
<organism evidence="1 2">
    <name type="scientific">Chryseobacterium camelliae</name>
    <dbReference type="NCBI Taxonomy" id="1265445"/>
    <lineage>
        <taxon>Bacteria</taxon>
        <taxon>Pseudomonadati</taxon>
        <taxon>Bacteroidota</taxon>
        <taxon>Flavobacteriia</taxon>
        <taxon>Flavobacteriales</taxon>
        <taxon>Weeksellaceae</taxon>
        <taxon>Chryseobacterium group</taxon>
        <taxon>Chryseobacterium</taxon>
    </lineage>
</organism>
<comment type="caution">
    <text evidence="1">The sequence shown here is derived from an EMBL/GenBank/DDBJ whole genome shotgun (WGS) entry which is preliminary data.</text>
</comment>
<protein>
    <submittedName>
        <fullName evidence="1">Ester cyclase</fullName>
    </submittedName>
</protein>
<accession>A0ABU0THW3</accession>
<gene>
    <name evidence="1" type="ORF">QE404_001794</name>
</gene>
<dbReference type="RefSeq" id="WP_307449364.1">
    <property type="nucleotide sequence ID" value="NZ_JAUTAL010000001.1"/>
</dbReference>
<dbReference type="Gene3D" id="3.10.450.50">
    <property type="match status" value="1"/>
</dbReference>
<dbReference type="Pfam" id="PF07366">
    <property type="entry name" value="SnoaL"/>
    <property type="match status" value="1"/>
</dbReference>
<dbReference type="InterPro" id="IPR011008">
    <property type="entry name" value="Dimeric_a/b-barrel"/>
</dbReference>
<reference evidence="1 2" key="1">
    <citation type="submission" date="2023-07" db="EMBL/GenBank/DDBJ databases">
        <title>Functional and genomic diversity of the sorghum phyllosphere microbiome.</title>
        <authorList>
            <person name="Shade A."/>
        </authorList>
    </citation>
    <scope>NUCLEOTIDE SEQUENCE [LARGE SCALE GENOMIC DNA]</scope>
    <source>
        <strain evidence="1 2">SORGH_AS_1064</strain>
    </source>
</reference>
<dbReference type="SUPFAM" id="SSF54909">
    <property type="entry name" value="Dimeric alpha+beta barrel"/>
    <property type="match status" value="1"/>
</dbReference>
<dbReference type="PANTHER" id="PTHR38436:SF1">
    <property type="entry name" value="ESTER CYCLASE"/>
    <property type="match status" value="1"/>
</dbReference>
<proteinExistence type="predicted"/>
<name>A0ABU0THW3_9FLAO</name>
<dbReference type="Gene3D" id="3.30.70.100">
    <property type="match status" value="1"/>
</dbReference>
<sequence>MVSKNIKFLIILLFIASAKTLYSQIKSPTHNAMATISNKEVVTKMYQTCLNQKQTETLEQYIDLSYLETFKDMNKPLLSAFPDIRFTIKEIFEDGNKVVTVYDWEGSHLGEYQKIPATHKKITVQGVSIYEFENGKIINSKAIPDKLSFFIQLGMIPKDFIYKNAPKKDWVYFVDEFEVPAKSYEAFKSKLEDNRKLIQKLKGFVKDEVIVNTDQSDRLTIMTIAIWENEQSLEEAKKTVQSEYESIHFNPAVFNKQLNIKMKRNTFSYMD</sequence>
<dbReference type="InterPro" id="IPR032710">
    <property type="entry name" value="NTF2-like_dom_sf"/>
</dbReference>
<dbReference type="EMBL" id="JAUTAL010000001">
    <property type="protein sequence ID" value="MDQ1096647.1"/>
    <property type="molecule type" value="Genomic_DNA"/>
</dbReference>
<evidence type="ECO:0000313" key="2">
    <source>
        <dbReference type="Proteomes" id="UP001225072"/>
    </source>
</evidence>
<keyword evidence="2" id="KW-1185">Reference proteome</keyword>